<dbReference type="GO" id="GO:0003700">
    <property type="term" value="F:DNA-binding transcription factor activity"/>
    <property type="evidence" value="ECO:0007669"/>
    <property type="project" value="InterPro"/>
</dbReference>
<dbReference type="GO" id="GO:0043565">
    <property type="term" value="F:sequence-specific DNA binding"/>
    <property type="evidence" value="ECO:0007669"/>
    <property type="project" value="InterPro"/>
</dbReference>
<dbReference type="Gene3D" id="1.10.10.60">
    <property type="entry name" value="Homeodomain-like"/>
    <property type="match status" value="1"/>
</dbReference>
<evidence type="ECO:0000259" key="4">
    <source>
        <dbReference type="PROSITE" id="PS01124"/>
    </source>
</evidence>
<sequence>MLILTKGEYYGTISSILPADGVLISTTRYQGGTGMSPMHAHENAHLSFVLHGVMGVRRKDFRCSDQLLESFSLMRAGEMHQNAVYSKYCHNMNLELEPGFFDKYGLSPTAISPLAFSRPGSVLLMVLLYRELRHRDENFSDSIHMLLLDAVAGWKQSDRQLMPSWVNTIDELLRDKWNAPVSLRELAGAVDVHPVTISKYFARYFGCSLGEYRRKLKVERAIALISSTNQSLTEIGYACGFFDQSHFIRSFRDLTAMLPKDLRQV</sequence>
<dbReference type="SUPFAM" id="SSF46689">
    <property type="entry name" value="Homeodomain-like"/>
    <property type="match status" value="2"/>
</dbReference>
<dbReference type="PROSITE" id="PS00041">
    <property type="entry name" value="HTH_ARAC_FAMILY_1"/>
    <property type="match status" value="1"/>
</dbReference>
<comment type="caution">
    <text evidence="5">The sequence shown here is derived from an EMBL/GenBank/DDBJ whole genome shotgun (WGS) entry which is preliminary data.</text>
</comment>
<dbReference type="InterPro" id="IPR018062">
    <property type="entry name" value="HTH_AraC-typ_CS"/>
</dbReference>
<keyword evidence="3" id="KW-0804">Transcription</keyword>
<keyword evidence="1" id="KW-0805">Transcription regulation</keyword>
<name>A0A4Q0M5A7_9SPHI</name>
<dbReference type="InterPro" id="IPR009057">
    <property type="entry name" value="Homeodomain-like_sf"/>
</dbReference>
<dbReference type="Pfam" id="PF12833">
    <property type="entry name" value="HTH_18"/>
    <property type="match status" value="1"/>
</dbReference>
<dbReference type="EMBL" id="RXOC01000014">
    <property type="protein sequence ID" value="RXF67919.1"/>
    <property type="molecule type" value="Genomic_DNA"/>
</dbReference>
<evidence type="ECO:0000256" key="1">
    <source>
        <dbReference type="ARBA" id="ARBA00023015"/>
    </source>
</evidence>
<dbReference type="AlphaFoldDB" id="A0A4Q0M5A7"/>
<reference evidence="5 6" key="1">
    <citation type="submission" date="2018-12" db="EMBL/GenBank/DDBJ databases">
        <title>The Draft Genome Sequence of the Soil Bacterium Pedobacter tournemirensis R1.</title>
        <authorList>
            <person name="He J."/>
        </authorList>
    </citation>
    <scope>NUCLEOTIDE SEQUENCE [LARGE SCALE GENOMIC DNA]</scope>
    <source>
        <strain evidence="5 6">R1</strain>
    </source>
</reference>
<keyword evidence="2" id="KW-0238">DNA-binding</keyword>
<dbReference type="SMART" id="SM00342">
    <property type="entry name" value="HTH_ARAC"/>
    <property type="match status" value="1"/>
</dbReference>
<evidence type="ECO:0000256" key="2">
    <source>
        <dbReference type="ARBA" id="ARBA00023125"/>
    </source>
</evidence>
<evidence type="ECO:0000256" key="3">
    <source>
        <dbReference type="ARBA" id="ARBA00023163"/>
    </source>
</evidence>
<dbReference type="InterPro" id="IPR018060">
    <property type="entry name" value="HTH_AraC"/>
</dbReference>
<accession>A0A4Q0M5A7</accession>
<dbReference type="RefSeq" id="WP_128770832.1">
    <property type="nucleotide sequence ID" value="NZ_RXOC01000014.1"/>
</dbReference>
<feature type="domain" description="HTH araC/xylS-type" evidence="4">
    <location>
        <begin position="167"/>
        <end position="265"/>
    </location>
</feature>
<evidence type="ECO:0000313" key="6">
    <source>
        <dbReference type="Proteomes" id="UP000290848"/>
    </source>
</evidence>
<dbReference type="PANTHER" id="PTHR43280">
    <property type="entry name" value="ARAC-FAMILY TRANSCRIPTIONAL REGULATOR"/>
    <property type="match status" value="1"/>
</dbReference>
<proteinExistence type="predicted"/>
<evidence type="ECO:0000313" key="5">
    <source>
        <dbReference type="EMBL" id="RXF67919.1"/>
    </source>
</evidence>
<dbReference type="PANTHER" id="PTHR43280:SF2">
    <property type="entry name" value="HTH-TYPE TRANSCRIPTIONAL REGULATOR EXSA"/>
    <property type="match status" value="1"/>
</dbReference>
<dbReference type="PROSITE" id="PS01124">
    <property type="entry name" value="HTH_ARAC_FAMILY_2"/>
    <property type="match status" value="1"/>
</dbReference>
<dbReference type="Proteomes" id="UP000290848">
    <property type="component" value="Unassembled WGS sequence"/>
</dbReference>
<gene>
    <name evidence="5" type="ORF">EKH83_17905</name>
</gene>
<organism evidence="5 6">
    <name type="scientific">Arcticibacter tournemirensis</name>
    <dbReference type="NCBI Taxonomy" id="699437"/>
    <lineage>
        <taxon>Bacteria</taxon>
        <taxon>Pseudomonadati</taxon>
        <taxon>Bacteroidota</taxon>
        <taxon>Sphingobacteriia</taxon>
        <taxon>Sphingobacteriales</taxon>
        <taxon>Sphingobacteriaceae</taxon>
        <taxon>Arcticibacter</taxon>
    </lineage>
</organism>
<protein>
    <submittedName>
        <fullName evidence="5">AraC family transcriptional regulator</fullName>
    </submittedName>
</protein>